<proteinExistence type="predicted"/>
<dbReference type="Gene3D" id="2.60.40.10">
    <property type="entry name" value="Immunoglobulins"/>
    <property type="match status" value="3"/>
</dbReference>
<dbReference type="RefSeq" id="WP_015820249.1">
    <property type="nucleotide sequence ID" value="NC_012997.1"/>
</dbReference>
<evidence type="ECO:0000313" key="4">
    <source>
        <dbReference type="Proteomes" id="UP000009080"/>
    </source>
</evidence>
<sequence length="796" mass="86789">MNTLLKKRLENWFRLTSLPIVVVILILSNTAVYADLHCNGSLSRVGQQVAAALTDEYEIPLSYCNDIIDLYDQNDGRFSESIRREIENTQSSFALSSPTYSKSFVTQFLAPALAERNARAVSEGGEKPLFKFITVLYPTRLYQDLISQIDGPLAINIAVYQLLPENNANDMRLLVRDKQVTYSGSPELGRESTNNLSIALSGEIGLLADTQFDMTTSAASAITCSWRTADTNCQSTPPIPALAPVATESAMPVFSLTRGYFASRGGFDLQADIALTTALDQAQSTIFLSQVSYLAGNSLSDYLFESIASAVVRGVEVESVIGASDIEENSPAQQLELLGRFIEEEAVRWELDDSEKLRAHCRLYFTVRHDGDNNPEPNNAKFFMVDEGTFYVGSQDLAPTSFWSSGTTASGEYEHGYLIDSIAAANQIQEEYWIPLWRNARNNRLYSSYIPEDYDCAPTAARAELIPTEIISGQALVTAGDQVQFNSGVKNAGAGRSNNFRVIWRIDGIEVSSAIHADVPPGAEVTDGESDFTWTATSGIHTISFSVDTDDRVNEIDETNNTRELNIAVQEASIDLAVSPIQAPDRTHMPGDQIRLRSSVMNNGTTESNGATVVWRIGGVTQAEANFASIPGGATIRNAKTEYVWTAPAQVGSYDITFSIENTVPDLDFDRSNNSFTRLITVGSGRAALRPTDIEFSPQVAVSGEQITFNAGVKNLQNFRSPPFHVRWLVDGTDIGAGGPHPGVGPGETIYGGPNTFIWTAQPGEHTISFEVDSENEVDELGEDDNVAEVVVTIAE</sequence>
<dbReference type="OrthoDB" id="7374490at2"/>
<evidence type="ECO:0000256" key="1">
    <source>
        <dbReference type="SAM" id="Phobius"/>
    </source>
</evidence>
<reference evidence="3 4" key="1">
    <citation type="journal article" date="2009" name="PLoS ONE">
        <title>The complete genome of Teredinibacter turnerae T7901: an intracellular endosymbiont of marine wood-boring bivalves (shipworms).</title>
        <authorList>
            <person name="Yang J.C."/>
            <person name="Madupu R."/>
            <person name="Durkin A.S."/>
            <person name="Ekborg N.A."/>
            <person name="Pedamallu C.S."/>
            <person name="Hostetler J.B."/>
            <person name="Radune D."/>
            <person name="Toms B.S."/>
            <person name="Henrissat B."/>
            <person name="Coutinho P.M."/>
            <person name="Schwarz S."/>
            <person name="Field L."/>
            <person name="Trindade-Silva A.E."/>
            <person name="Soares C.A.G."/>
            <person name="Elshahawi S."/>
            <person name="Hanora A."/>
            <person name="Schmidt E.W."/>
            <person name="Haygood M.G."/>
            <person name="Posfai J."/>
            <person name="Benner J."/>
            <person name="Madinger C."/>
            <person name="Nove J."/>
            <person name="Anton B."/>
            <person name="Chaudhary K."/>
            <person name="Foster J."/>
            <person name="Holman A."/>
            <person name="Kumar S."/>
            <person name="Lessard P.A."/>
            <person name="Luyten Y.A."/>
            <person name="Slatko B."/>
            <person name="Wood N."/>
            <person name="Wu B."/>
            <person name="Teplitski M."/>
            <person name="Mougous J.D."/>
            <person name="Ward N."/>
            <person name="Eisen J.A."/>
            <person name="Badger J.H."/>
            <person name="Distel D.L."/>
        </authorList>
    </citation>
    <scope>NUCLEOTIDE SEQUENCE [LARGE SCALE GENOMIC DNA]</scope>
    <source>
        <strain evidence="4">ATCC 39867 / T7901</strain>
    </source>
</reference>
<gene>
    <name evidence="3" type="ordered locus">TERTU_3354</name>
</gene>
<dbReference type="Gene3D" id="3.30.870.10">
    <property type="entry name" value="Endonuclease Chain A"/>
    <property type="match status" value="1"/>
</dbReference>
<dbReference type="InterPro" id="IPR013783">
    <property type="entry name" value="Ig-like_fold"/>
</dbReference>
<evidence type="ECO:0000313" key="3">
    <source>
        <dbReference type="EMBL" id="ACR14133.1"/>
    </source>
</evidence>
<dbReference type="eggNOG" id="COG1572">
    <property type="taxonomic scope" value="Bacteria"/>
</dbReference>
<feature type="domain" description="CARDB" evidence="2">
    <location>
        <begin position="575"/>
        <end position="677"/>
    </location>
</feature>
<dbReference type="Proteomes" id="UP000009080">
    <property type="component" value="Chromosome"/>
</dbReference>
<keyword evidence="4" id="KW-1185">Reference proteome</keyword>
<dbReference type="InterPro" id="IPR011635">
    <property type="entry name" value="CARDB"/>
</dbReference>
<keyword evidence="1" id="KW-0472">Membrane</keyword>
<protein>
    <submittedName>
        <fullName evidence="3">CARDB domain protein</fullName>
    </submittedName>
</protein>
<dbReference type="Pfam" id="PF07705">
    <property type="entry name" value="CARDB"/>
    <property type="match status" value="3"/>
</dbReference>
<feature type="domain" description="CARDB" evidence="2">
    <location>
        <begin position="695"/>
        <end position="789"/>
    </location>
</feature>
<dbReference type="EMBL" id="CP001614">
    <property type="protein sequence ID" value="ACR14133.1"/>
    <property type="molecule type" value="Genomic_DNA"/>
</dbReference>
<accession>C5BQL6</accession>
<dbReference type="eggNOG" id="COG1502">
    <property type="taxonomic scope" value="Bacteria"/>
</dbReference>
<dbReference type="AlphaFoldDB" id="C5BQL6"/>
<dbReference type="SUPFAM" id="SSF56024">
    <property type="entry name" value="Phospholipase D/nuclease"/>
    <property type="match status" value="1"/>
</dbReference>
<dbReference type="HOGENOM" id="CLU_352992_0_0_6"/>
<organism evidence="3 4">
    <name type="scientific">Teredinibacter turnerae (strain ATCC 39867 / T7901)</name>
    <dbReference type="NCBI Taxonomy" id="377629"/>
    <lineage>
        <taxon>Bacteria</taxon>
        <taxon>Pseudomonadati</taxon>
        <taxon>Pseudomonadota</taxon>
        <taxon>Gammaproteobacteria</taxon>
        <taxon>Cellvibrionales</taxon>
        <taxon>Cellvibrionaceae</taxon>
        <taxon>Teredinibacter</taxon>
    </lineage>
</organism>
<feature type="transmembrane region" description="Helical" evidence="1">
    <location>
        <begin position="12"/>
        <end position="34"/>
    </location>
</feature>
<feature type="domain" description="CARDB" evidence="2">
    <location>
        <begin position="464"/>
        <end position="563"/>
    </location>
</feature>
<name>C5BQL6_TERTT</name>
<evidence type="ECO:0000259" key="2">
    <source>
        <dbReference type="Pfam" id="PF07705"/>
    </source>
</evidence>
<keyword evidence="1" id="KW-0812">Transmembrane</keyword>
<keyword evidence="1" id="KW-1133">Transmembrane helix</keyword>
<dbReference type="KEGG" id="ttu:TERTU_3354"/>
<dbReference type="STRING" id="377629.TERTU_3354"/>